<comment type="similarity">
    <text evidence="1">Belongs to the Gfo/Idh/MocA family.</text>
</comment>
<feature type="compositionally biased region" description="Basic and acidic residues" evidence="6">
    <location>
        <begin position="360"/>
        <end position="369"/>
    </location>
</feature>
<evidence type="ECO:0000259" key="8">
    <source>
        <dbReference type="Pfam" id="PF22725"/>
    </source>
</evidence>
<name>A0A7S3QXJ1_DUNTE</name>
<evidence type="ECO:0000256" key="5">
    <source>
        <dbReference type="ARBA" id="ARBA00049233"/>
    </source>
</evidence>
<evidence type="ECO:0000256" key="4">
    <source>
        <dbReference type="ARBA" id="ARBA00042988"/>
    </source>
</evidence>
<sequence>MDLQQLVRVANFLGVNAARPTQQGHPNAAKIGILGASQVSTYAVIWPSRHLEAANIAAVAARSEGRAKMFAKQHGIPRSYGSYKELLTDPDLDAVYIGLPNGLHGQWARHALESGKHVLCEKPFCTNAAEARELQSLALEKGLICREAFHYREHPLATRLREITLGPPCHSLEPPTLPQWMVPPAAAGGAGGLLGKLESIDVQVLIPKWVFGDTNIRFLEELAGGAMMDAGTYAVSIMRLLTGSEPRVESASASMRPGSKVVDGAMRARLSWDSGIAGTLHASLQHEGWLPVTEVQVEGERGCLTCKGFIVPFFGNSLRVTTTQAGSMVLSDPAALSYDKGAAATAAAMSNPAFTGSKSKQGEEKRGRGDQVQWTERVFGEKQQTSYYHQLERFTTDLQLLEGRRADRDAGNVKAACAFDAYDSVANAAILDACFEAAGLPLRMPTAEWQQQQQQQQQQYQQQLEK</sequence>
<dbReference type="Pfam" id="PF22725">
    <property type="entry name" value="GFO_IDH_MocA_C3"/>
    <property type="match status" value="1"/>
</dbReference>
<proteinExistence type="inferred from homology"/>
<evidence type="ECO:0000256" key="1">
    <source>
        <dbReference type="ARBA" id="ARBA00010928"/>
    </source>
</evidence>
<dbReference type="SUPFAM" id="SSF51735">
    <property type="entry name" value="NAD(P)-binding Rossmann-fold domains"/>
    <property type="match status" value="1"/>
</dbReference>
<dbReference type="PANTHER" id="PTHR22604:SF105">
    <property type="entry name" value="TRANS-1,2-DIHYDROBENZENE-1,2-DIOL DEHYDROGENASE"/>
    <property type="match status" value="1"/>
</dbReference>
<feature type="domain" description="Gfo/Idh/MocA-like oxidoreductase N-terminal" evidence="7">
    <location>
        <begin position="30"/>
        <end position="147"/>
    </location>
</feature>
<evidence type="ECO:0000313" key="9">
    <source>
        <dbReference type="EMBL" id="CAE0495710.1"/>
    </source>
</evidence>
<dbReference type="GO" id="GO:0000166">
    <property type="term" value="F:nucleotide binding"/>
    <property type="evidence" value="ECO:0007669"/>
    <property type="project" value="InterPro"/>
</dbReference>
<evidence type="ECO:0000256" key="2">
    <source>
        <dbReference type="ARBA" id="ARBA00023002"/>
    </source>
</evidence>
<dbReference type="AlphaFoldDB" id="A0A7S3QXJ1"/>
<dbReference type="Gene3D" id="3.40.50.720">
    <property type="entry name" value="NAD(P)-binding Rossmann-like Domain"/>
    <property type="match status" value="1"/>
</dbReference>
<evidence type="ECO:0000256" key="3">
    <source>
        <dbReference type="ARBA" id="ARBA00038984"/>
    </source>
</evidence>
<dbReference type="PANTHER" id="PTHR22604">
    <property type="entry name" value="OXIDOREDUCTASES"/>
    <property type="match status" value="1"/>
</dbReference>
<dbReference type="InterPro" id="IPR055170">
    <property type="entry name" value="GFO_IDH_MocA-like_dom"/>
</dbReference>
<dbReference type="Gene3D" id="3.30.360.10">
    <property type="entry name" value="Dihydrodipicolinate Reductase, domain 2"/>
    <property type="match status" value="1"/>
</dbReference>
<dbReference type="EC" id="1.1.1.179" evidence="3"/>
<dbReference type="InterPro" id="IPR050984">
    <property type="entry name" value="Gfo/Idh/MocA_domain"/>
</dbReference>
<dbReference type="SUPFAM" id="SSF55347">
    <property type="entry name" value="Glyceraldehyde-3-phosphate dehydrogenase-like, C-terminal domain"/>
    <property type="match status" value="1"/>
</dbReference>
<dbReference type="Pfam" id="PF01408">
    <property type="entry name" value="GFO_IDH_MocA"/>
    <property type="match status" value="1"/>
</dbReference>
<accession>A0A7S3QXJ1</accession>
<dbReference type="InterPro" id="IPR000683">
    <property type="entry name" value="Gfo/Idh/MocA-like_OxRdtase_N"/>
</dbReference>
<evidence type="ECO:0000259" key="7">
    <source>
        <dbReference type="Pfam" id="PF01408"/>
    </source>
</evidence>
<gene>
    <name evidence="9" type="ORF">DTER00134_LOCUS10783</name>
</gene>
<evidence type="ECO:0000256" key="6">
    <source>
        <dbReference type="SAM" id="MobiDB-lite"/>
    </source>
</evidence>
<keyword evidence="2" id="KW-0560">Oxidoreductase</keyword>
<organism evidence="9">
    <name type="scientific">Dunaliella tertiolecta</name>
    <name type="common">Green alga</name>
    <dbReference type="NCBI Taxonomy" id="3047"/>
    <lineage>
        <taxon>Eukaryota</taxon>
        <taxon>Viridiplantae</taxon>
        <taxon>Chlorophyta</taxon>
        <taxon>core chlorophytes</taxon>
        <taxon>Chlorophyceae</taxon>
        <taxon>CS clade</taxon>
        <taxon>Chlamydomonadales</taxon>
        <taxon>Dunaliellaceae</taxon>
        <taxon>Dunaliella</taxon>
    </lineage>
</organism>
<comment type="catalytic activity">
    <reaction evidence="5">
        <text>D-xylose + NADP(+) = D-xylono-1,5-lactone + NADPH + H(+)</text>
        <dbReference type="Rhea" id="RHEA:22000"/>
        <dbReference type="ChEBI" id="CHEBI:15378"/>
        <dbReference type="ChEBI" id="CHEBI:15867"/>
        <dbReference type="ChEBI" id="CHEBI:53455"/>
        <dbReference type="ChEBI" id="CHEBI:57783"/>
        <dbReference type="ChEBI" id="CHEBI:58349"/>
        <dbReference type="EC" id="1.1.1.179"/>
    </reaction>
</comment>
<reference evidence="9" key="1">
    <citation type="submission" date="2021-01" db="EMBL/GenBank/DDBJ databases">
        <authorList>
            <person name="Corre E."/>
            <person name="Pelletier E."/>
            <person name="Niang G."/>
            <person name="Scheremetjew M."/>
            <person name="Finn R."/>
            <person name="Kale V."/>
            <person name="Holt S."/>
            <person name="Cochrane G."/>
            <person name="Meng A."/>
            <person name="Brown T."/>
            <person name="Cohen L."/>
        </authorList>
    </citation>
    <scope>NUCLEOTIDE SEQUENCE</scope>
    <source>
        <strain evidence="9">CCMP1320</strain>
    </source>
</reference>
<protein>
    <recommendedName>
        <fullName evidence="3">D-xylose 1-dehydrogenase (NADP(+), D-xylono-1,5-lactone-forming)</fullName>
        <ecNumber evidence="3">1.1.1.179</ecNumber>
    </recommendedName>
    <alternativeName>
        <fullName evidence="4">D-xylose-NADP dehydrogenase</fullName>
    </alternativeName>
</protein>
<dbReference type="GO" id="GO:0047837">
    <property type="term" value="F:D-xylose 1-dehydrogenase (NADP+) activity"/>
    <property type="evidence" value="ECO:0007669"/>
    <property type="project" value="UniProtKB-EC"/>
</dbReference>
<feature type="region of interest" description="Disordered" evidence="6">
    <location>
        <begin position="352"/>
        <end position="371"/>
    </location>
</feature>
<dbReference type="EMBL" id="HBIP01018280">
    <property type="protein sequence ID" value="CAE0495710.1"/>
    <property type="molecule type" value="Transcribed_RNA"/>
</dbReference>
<feature type="domain" description="GFO/IDH/MocA-like oxidoreductase" evidence="8">
    <location>
        <begin position="192"/>
        <end position="304"/>
    </location>
</feature>
<dbReference type="InterPro" id="IPR036291">
    <property type="entry name" value="NAD(P)-bd_dom_sf"/>
</dbReference>